<proteinExistence type="predicted"/>
<dbReference type="PANTHER" id="PTHR43578">
    <property type="entry name" value="NADH-QUINONE OXIDOREDUCTASE SUBUNIT F"/>
    <property type="match status" value="1"/>
</dbReference>
<dbReference type="SUPFAM" id="SSF52833">
    <property type="entry name" value="Thioredoxin-like"/>
    <property type="match status" value="1"/>
</dbReference>
<organism evidence="4">
    <name type="scientific">Desertifilum tharense IPPAS B-1220</name>
    <dbReference type="NCBI Taxonomy" id="1781255"/>
    <lineage>
        <taxon>Bacteria</taxon>
        <taxon>Bacillati</taxon>
        <taxon>Cyanobacteriota</taxon>
        <taxon>Cyanophyceae</taxon>
        <taxon>Desertifilales</taxon>
        <taxon>Desertifilaceae</taxon>
        <taxon>Desertifilum</taxon>
    </lineage>
</organism>
<evidence type="ECO:0000313" key="4">
    <source>
        <dbReference type="EMBL" id="OEJ73568.1"/>
    </source>
</evidence>
<evidence type="ECO:0000256" key="2">
    <source>
        <dbReference type="ARBA" id="ARBA00023004"/>
    </source>
</evidence>
<gene>
    <name evidence="4" type="ORF">BH720_19135</name>
</gene>
<name>A0A1E5QG27_9CYAN</name>
<evidence type="ECO:0000256" key="3">
    <source>
        <dbReference type="ARBA" id="ARBA00023014"/>
    </source>
</evidence>
<dbReference type="Gene3D" id="3.40.30.10">
    <property type="entry name" value="Glutaredoxin"/>
    <property type="match status" value="1"/>
</dbReference>
<evidence type="ECO:0000256" key="1">
    <source>
        <dbReference type="ARBA" id="ARBA00022723"/>
    </source>
</evidence>
<dbReference type="GO" id="GO:0046872">
    <property type="term" value="F:metal ion binding"/>
    <property type="evidence" value="ECO:0007669"/>
    <property type="project" value="UniProtKB-KW"/>
</dbReference>
<dbReference type="InterPro" id="IPR036249">
    <property type="entry name" value="Thioredoxin-like_sf"/>
</dbReference>
<dbReference type="STRING" id="1781255.BH720_19135"/>
<dbReference type="CDD" id="cd02980">
    <property type="entry name" value="TRX_Fd_family"/>
    <property type="match status" value="1"/>
</dbReference>
<comment type="caution">
    <text evidence="4">The sequence shown here is derived from an EMBL/GenBank/DDBJ whole genome shotgun (WGS) entry which is preliminary data.</text>
</comment>
<keyword evidence="1" id="KW-0479">Metal-binding</keyword>
<dbReference type="EMBL" id="MJGC01000086">
    <property type="protein sequence ID" value="OEJ73568.1"/>
    <property type="molecule type" value="Genomic_DNA"/>
</dbReference>
<dbReference type="OrthoDB" id="9761899at2"/>
<reference evidence="4" key="1">
    <citation type="submission" date="2016-09" db="EMBL/GenBank/DDBJ databases">
        <title>Draft genome of thermotolerant cyanobacterium Desertifilum sp. strain IPPAS B-1220.</title>
        <authorList>
            <person name="Sinetova M.A."/>
            <person name="Bolakhan K."/>
            <person name="Zayadan B.K."/>
            <person name="Mironov K.S."/>
            <person name="Ustinova V."/>
            <person name="Kupriyanova E.V."/>
            <person name="Sidorov R.A."/>
            <person name="Skrypnik A.N."/>
            <person name="Gogoleva N.E."/>
            <person name="Gogolev Y.V."/>
            <person name="Los D.A."/>
        </authorList>
    </citation>
    <scope>NUCLEOTIDE SEQUENCE [LARGE SCALE GENOMIC DNA]</scope>
    <source>
        <strain evidence="4">IPPAS B-1220</strain>
    </source>
</reference>
<sequence length="113" mass="12807">MDRKSPELAENQTGKPARQVLVCQHRTCQKNGSQAVLNAFQAAVSDRVEVVECGCQGQCSLSPTVRVLPDEIWYCRVQPGDIPEIVEQHLQQDRPVERLLHPRIHPRISLFEP</sequence>
<dbReference type="PANTHER" id="PTHR43578:SF3">
    <property type="entry name" value="NADH-QUINONE OXIDOREDUCTASE SUBUNIT F"/>
    <property type="match status" value="1"/>
</dbReference>
<dbReference type="GO" id="GO:0051536">
    <property type="term" value="F:iron-sulfur cluster binding"/>
    <property type="evidence" value="ECO:0007669"/>
    <property type="project" value="UniProtKB-KW"/>
</dbReference>
<keyword evidence="3" id="KW-0411">Iron-sulfur</keyword>
<dbReference type="RefSeq" id="WP_069968825.1">
    <property type="nucleotide sequence ID" value="NZ_CM124774.1"/>
</dbReference>
<accession>A0A1E5QG27</accession>
<keyword evidence="2" id="KW-0408">Iron</keyword>
<protein>
    <submittedName>
        <fullName evidence="4">2Fe-2S ferredoxin</fullName>
    </submittedName>
</protein>
<dbReference type="AlphaFoldDB" id="A0A1E5QG27"/>